<keyword evidence="1" id="KW-0645">Protease</keyword>
<dbReference type="Gene3D" id="3.30.420.10">
    <property type="entry name" value="Ribonuclease H-like superfamily/Ribonuclease H"/>
    <property type="match status" value="1"/>
</dbReference>
<dbReference type="PANTHER" id="PTHR42648:SF28">
    <property type="entry name" value="TRANSPOSON-ENCODED PROTEIN WITH RIBONUCLEASE H-LIKE AND RETROVIRUS ZINC FINGER-LIKE DOMAINS"/>
    <property type="match status" value="1"/>
</dbReference>
<dbReference type="Pfam" id="PF22936">
    <property type="entry name" value="Pol_BBD"/>
    <property type="match status" value="1"/>
</dbReference>
<dbReference type="GO" id="GO:0046872">
    <property type="term" value="F:metal ion binding"/>
    <property type="evidence" value="ECO:0007669"/>
    <property type="project" value="UniProtKB-KW"/>
</dbReference>
<dbReference type="GO" id="GO:0006508">
    <property type="term" value="P:proteolysis"/>
    <property type="evidence" value="ECO:0007669"/>
    <property type="project" value="UniProtKB-KW"/>
</dbReference>
<dbReference type="Pfam" id="PF14223">
    <property type="entry name" value="Retrotran_gag_2"/>
    <property type="match status" value="1"/>
</dbReference>
<dbReference type="SUPFAM" id="SSF53098">
    <property type="entry name" value="Ribonuclease H-like"/>
    <property type="match status" value="1"/>
</dbReference>
<dbReference type="InterPro" id="IPR057670">
    <property type="entry name" value="SH3_retrovirus"/>
</dbReference>
<dbReference type="Proteomes" id="UP000289340">
    <property type="component" value="Chromosome 11"/>
</dbReference>
<accession>A0A445I3R1</accession>
<dbReference type="InterPro" id="IPR054722">
    <property type="entry name" value="PolX-like_BBD"/>
</dbReference>
<dbReference type="GO" id="GO:0015074">
    <property type="term" value="P:DNA integration"/>
    <property type="evidence" value="ECO:0007669"/>
    <property type="project" value="InterPro"/>
</dbReference>
<dbReference type="GO" id="GO:0003676">
    <property type="term" value="F:nucleic acid binding"/>
    <property type="evidence" value="ECO:0007669"/>
    <property type="project" value="InterPro"/>
</dbReference>
<dbReference type="GO" id="GO:0004190">
    <property type="term" value="F:aspartic-type endopeptidase activity"/>
    <property type="evidence" value="ECO:0007669"/>
    <property type="project" value="UniProtKB-KW"/>
</dbReference>
<proteinExistence type="predicted"/>
<dbReference type="InterPro" id="IPR010298">
    <property type="entry name" value="YacP-like"/>
</dbReference>
<dbReference type="PANTHER" id="PTHR42648">
    <property type="entry name" value="TRANSPOSASE, PUTATIVE-RELATED"/>
    <property type="match status" value="1"/>
</dbReference>
<dbReference type="Pfam" id="PF00665">
    <property type="entry name" value="rve"/>
    <property type="match status" value="1"/>
</dbReference>
<keyword evidence="4" id="KW-0378">Hydrolase</keyword>
<dbReference type="EMBL" id="QZWG01000011">
    <property type="protein sequence ID" value="RZB80697.1"/>
    <property type="molecule type" value="Genomic_DNA"/>
</dbReference>
<keyword evidence="3" id="KW-0064">Aspartyl protease</keyword>
<dbReference type="PROSITE" id="PS50994">
    <property type="entry name" value="INTEGRASE"/>
    <property type="match status" value="1"/>
</dbReference>
<name>A0A445I3R1_GLYSO</name>
<dbReference type="InterPro" id="IPR012337">
    <property type="entry name" value="RNaseH-like_sf"/>
</dbReference>
<dbReference type="InterPro" id="IPR043502">
    <property type="entry name" value="DNA/RNA_pol_sf"/>
</dbReference>
<evidence type="ECO:0000256" key="1">
    <source>
        <dbReference type="ARBA" id="ARBA00022670"/>
    </source>
</evidence>
<dbReference type="GO" id="GO:0003887">
    <property type="term" value="F:DNA-directed DNA polymerase activity"/>
    <property type="evidence" value="ECO:0007669"/>
    <property type="project" value="UniProtKB-EC"/>
</dbReference>
<evidence type="ECO:0000256" key="3">
    <source>
        <dbReference type="ARBA" id="ARBA00022750"/>
    </source>
</evidence>
<reference evidence="6 7" key="1">
    <citation type="submission" date="2018-09" db="EMBL/GenBank/DDBJ databases">
        <title>A high-quality reference genome of wild soybean provides a powerful tool to mine soybean genomes.</title>
        <authorList>
            <person name="Xie M."/>
            <person name="Chung C.Y.L."/>
            <person name="Li M.-W."/>
            <person name="Wong F.-L."/>
            <person name="Chan T.-F."/>
            <person name="Lam H.-M."/>
        </authorList>
    </citation>
    <scope>NUCLEOTIDE SEQUENCE [LARGE SCALE GENOMIC DNA]</scope>
    <source>
        <strain evidence="7">cv. W05</strain>
        <tissue evidence="6">Hypocotyl of etiolated seedlings</tissue>
    </source>
</reference>
<dbReference type="InterPro" id="IPR036397">
    <property type="entry name" value="RNaseH_sf"/>
</dbReference>
<sequence length="1409" mass="161755">MGSAKYEVEKFTGQNDFGLWRLKMRALLVQQGLVEALDGEAKLEKMMADGDKKALLQKEHNAIILNLRDKVLRQVSKETTATGVWSKLEGLYMTKSLVNRLYLKQSLYSFKMHEDRSIGEQLDLFNKLILDLENIDVTIDDEDQALLLLFSLPKSYSHFKETLLFGRDSVSLDEVQAALNSKELSERKEKKSSTSGEGLTAIGKTFKKDSKIDKKKQKPENQKNGEGNIFKIRCYHCEKEVHTRKVCPERQKNGGSNNRKKDSGNAAIVQDDGYESVEALMVSEKNPETRWIMDSRCSWHMTPNKPWFEQFSDQADGLVLLGDNKPCKIEGIGSIRFKFHDGAERILTEVRYVLELKRNLISLGEFDKRGYVFKGEKGILNVVKDSMVVMRGIMENGLYPVDGEVVIGATTTATGRVLSNTGLWHMRLDHVSENGLIELEKQELLCGDKMERLKFCEHCVYGKACRAKFNVGQQRTKGTLDYVHADLWGPTKTPSHSGARYFLSIVDDYSRKLWIYIQKTKDEAFDNFKSWKTLMENQTGRKIKRLRTDNGLEFCSEPFNDFCKENGIARHRTVAGTPQQNGLAERFNMTILERVRCMLLSAGLPKIFLVEATMTVVYLINKCPSTALNFKTPEEIWSGHPPSLKQLKVFGCVAYAHIKQDKLEPRAVKCIFLGYPEGVKGYKLWCLEAGFKRCLVSRDVVFNEIEMAYKTKPNMVQSNTDQKKYEEEEQEEAYYVLARDRTGREIKQPKRYRYADLIAFSLVVASEVLEEDPKTVKVVLVSKEKEKWLSAMNEEIKSLHDNHTWELIKKPPDSRVVSCKWIFKKKEGIQGVEPDRFKARLVARGFTQKEGIDFNEVFSPVVKHRSIRILMAMVAEFDLVLEQVDVKTTFLYGKLDEVILMKQPGVFEVKGKEDYVCKLNKSLYGLKQSPMQWNRRFDEFMAHKQLHRSHYDNCVYFKFPSKAEFVILLLYVDDILITSNSKSEVEKLKSELSREFEMKDLGVAKRILRIEIKRDRKRKLLYLYQVLYPRKVLERFGMSNSKHVTTPMSQQFKLSTSQAPKTHDDIIYMEGIPYANVVGLLMYTMVCTRPDIAHAVSLVSRFMPNPGKTHWQALKWILRYIRGSLGRVLVYGGARNNRRTTAIEEAVKESLWLEGIAKELKIQNEVITVHYGNQSAIDLSRNSVHHERTKHIDIKMHFVREVIDQGSVIVKKISTDHNPSNMITKALPSNNTNQQGILDNAVPVLLVDGYNVCGYWMKLKKHFVKGRLDIAHQKLIDELLTFSMLREVKIIVVFVAMMSGLPTHKEDFADYYFLPIIQFLISFSQVKHVLIHGLKKRHVTLKGFNERTKVAALKEDGCPKVWVVTSDHCHQQVAHGAGAFIWSCMGLVTDNLRQDGSDTGYINGFLLKI</sequence>
<organism evidence="6 7">
    <name type="scientific">Glycine soja</name>
    <name type="common">Wild soybean</name>
    <dbReference type="NCBI Taxonomy" id="3848"/>
    <lineage>
        <taxon>Eukaryota</taxon>
        <taxon>Viridiplantae</taxon>
        <taxon>Streptophyta</taxon>
        <taxon>Embryophyta</taxon>
        <taxon>Tracheophyta</taxon>
        <taxon>Spermatophyta</taxon>
        <taxon>Magnoliopsida</taxon>
        <taxon>eudicotyledons</taxon>
        <taxon>Gunneridae</taxon>
        <taxon>Pentapetalae</taxon>
        <taxon>rosids</taxon>
        <taxon>fabids</taxon>
        <taxon>Fabales</taxon>
        <taxon>Fabaceae</taxon>
        <taxon>Papilionoideae</taxon>
        <taxon>50 kb inversion clade</taxon>
        <taxon>NPAAA clade</taxon>
        <taxon>indigoferoid/millettioid clade</taxon>
        <taxon>Phaseoleae</taxon>
        <taxon>Glycine</taxon>
        <taxon>Glycine subgen. Soja</taxon>
    </lineage>
</organism>
<evidence type="ECO:0000313" key="7">
    <source>
        <dbReference type="Proteomes" id="UP000289340"/>
    </source>
</evidence>
<protein>
    <submittedName>
        <fullName evidence="6">Retrovirus-related Pol polyprotein from transposon TNT 1-94</fullName>
        <ecNumber evidence="6">2.7.7.7</ecNumber>
    </submittedName>
</protein>
<evidence type="ECO:0000256" key="2">
    <source>
        <dbReference type="ARBA" id="ARBA00022723"/>
    </source>
</evidence>
<dbReference type="Pfam" id="PF25597">
    <property type="entry name" value="SH3_retrovirus"/>
    <property type="match status" value="1"/>
</dbReference>
<dbReference type="Pfam" id="PF13976">
    <property type="entry name" value="gag_pre-integrs"/>
    <property type="match status" value="1"/>
</dbReference>
<dbReference type="InterPro" id="IPR039537">
    <property type="entry name" value="Retrotran_Ty1/copia-like"/>
</dbReference>
<keyword evidence="7" id="KW-1185">Reference proteome</keyword>
<dbReference type="Pfam" id="PF05991">
    <property type="entry name" value="NYN_YacP"/>
    <property type="match status" value="1"/>
</dbReference>
<gene>
    <name evidence="6" type="ORF">D0Y65_030411</name>
</gene>
<comment type="caution">
    <text evidence="6">The sequence shown here is derived from an EMBL/GenBank/DDBJ whole genome shotgun (WGS) entry which is preliminary data.</text>
</comment>
<dbReference type="InterPro" id="IPR013103">
    <property type="entry name" value="RVT_2"/>
</dbReference>
<dbReference type="InterPro" id="IPR025724">
    <property type="entry name" value="GAG-pre-integrase_dom"/>
</dbReference>
<dbReference type="InterPro" id="IPR001584">
    <property type="entry name" value="Integrase_cat-core"/>
</dbReference>
<evidence type="ECO:0000313" key="6">
    <source>
        <dbReference type="EMBL" id="RZB80697.1"/>
    </source>
</evidence>
<dbReference type="CDD" id="cd09272">
    <property type="entry name" value="RNase_HI_RT_Ty1"/>
    <property type="match status" value="1"/>
</dbReference>
<evidence type="ECO:0000259" key="5">
    <source>
        <dbReference type="PROSITE" id="PS50994"/>
    </source>
</evidence>
<dbReference type="SUPFAM" id="SSF56672">
    <property type="entry name" value="DNA/RNA polymerases"/>
    <property type="match status" value="1"/>
</dbReference>
<keyword evidence="6" id="KW-0548">Nucleotidyltransferase</keyword>
<dbReference type="EC" id="2.7.7.7" evidence="6"/>
<feature type="domain" description="Integrase catalytic" evidence="5">
    <location>
        <begin position="475"/>
        <end position="641"/>
    </location>
</feature>
<evidence type="ECO:0000256" key="4">
    <source>
        <dbReference type="ARBA" id="ARBA00022801"/>
    </source>
</evidence>
<keyword evidence="2" id="KW-0479">Metal-binding</keyword>
<keyword evidence="6" id="KW-0808">Transferase</keyword>
<dbReference type="Pfam" id="PF07727">
    <property type="entry name" value="RVT_2"/>
    <property type="match status" value="1"/>
</dbReference>